<proteinExistence type="predicted"/>
<accession>A0A8H6LYQ9</accession>
<dbReference type="AlphaFoldDB" id="A0A8H6LYQ9"/>
<sequence length="546" mass="61753">MVVNGRVQPVSLGCIPSTTTPQGPGFESTEAAKCSVITTARATLRSVCAQWDATITNDTRLWTDIHVNGARIPCSNGGLAQASGELSASALSIELSQDQLINLVLINPTYNTVQRVWREAPYTIRPGILSLIRKGLKKKVTELTLSTKDIGFVRDIKDELTIEQKIELCFTPLDPPTRQIPEPLQFAGICTRRQRKRELEANYAALAKSVAQRNRIVKDLHTLRIVNPEWTSNWKYDFQRMVLPATVLPNLRHLELQTKKYPLCLFAFPYTQLTHLTLDAKEDDEVVLGVLKRCVSLKNLTITLYQRMVMDTGVPQLPVVLESIESMFIHIYASDFGDPGKYFMNRIKVPNMEDAEVECWNTVFVSPLSKLIVRSGCHPHNVRLEIQEDKPTSEEDLVIELDEIISAIASSVEHLAIKAPLTEMKWLERLIAPKLQTLKLLSFNMDRNIEAGLKAQTVADLHTAALAFFMRALLWTEEWMKESSHICRWAPVHVSSLWRGRQRIGGNYLPQRRHGDCREDPRDRGKFGCHMDEVQSKGAKLSRGLL</sequence>
<name>A0A8H6LYQ9_9AGAR</name>
<keyword evidence="2" id="KW-1185">Reference proteome</keyword>
<organism evidence="1 2">
    <name type="scientific">Ephemerocybe angulata</name>
    <dbReference type="NCBI Taxonomy" id="980116"/>
    <lineage>
        <taxon>Eukaryota</taxon>
        <taxon>Fungi</taxon>
        <taxon>Dikarya</taxon>
        <taxon>Basidiomycota</taxon>
        <taxon>Agaricomycotina</taxon>
        <taxon>Agaricomycetes</taxon>
        <taxon>Agaricomycetidae</taxon>
        <taxon>Agaricales</taxon>
        <taxon>Agaricineae</taxon>
        <taxon>Psathyrellaceae</taxon>
        <taxon>Ephemerocybe</taxon>
    </lineage>
</organism>
<reference evidence="1 2" key="1">
    <citation type="submission" date="2020-07" db="EMBL/GenBank/DDBJ databases">
        <title>Comparative genomics of pyrophilous fungi reveals a link between fire events and developmental genes.</title>
        <authorList>
            <consortium name="DOE Joint Genome Institute"/>
            <person name="Steindorff A.S."/>
            <person name="Carver A."/>
            <person name="Calhoun S."/>
            <person name="Stillman K."/>
            <person name="Liu H."/>
            <person name="Lipzen A."/>
            <person name="Pangilinan J."/>
            <person name="Labutti K."/>
            <person name="Bruns T.D."/>
            <person name="Grigoriev I.V."/>
        </authorList>
    </citation>
    <scope>NUCLEOTIDE SEQUENCE [LARGE SCALE GENOMIC DNA]</scope>
    <source>
        <strain evidence="1 2">CBS 144469</strain>
    </source>
</reference>
<dbReference type="Proteomes" id="UP000521943">
    <property type="component" value="Unassembled WGS sequence"/>
</dbReference>
<gene>
    <name evidence="1" type="ORF">DFP72DRAFT_1075794</name>
</gene>
<dbReference type="EMBL" id="JACGCI010000086">
    <property type="protein sequence ID" value="KAF6746974.1"/>
    <property type="molecule type" value="Genomic_DNA"/>
</dbReference>
<comment type="caution">
    <text evidence="1">The sequence shown here is derived from an EMBL/GenBank/DDBJ whole genome shotgun (WGS) entry which is preliminary data.</text>
</comment>
<protein>
    <submittedName>
        <fullName evidence="1">Uncharacterized protein</fullName>
    </submittedName>
</protein>
<evidence type="ECO:0000313" key="2">
    <source>
        <dbReference type="Proteomes" id="UP000521943"/>
    </source>
</evidence>
<evidence type="ECO:0000313" key="1">
    <source>
        <dbReference type="EMBL" id="KAF6746974.1"/>
    </source>
</evidence>